<dbReference type="InterPro" id="IPR036135">
    <property type="entry name" value="MoeA_linker/N_sf"/>
</dbReference>
<dbReference type="Pfam" id="PF03453">
    <property type="entry name" value="MoeA_N"/>
    <property type="match status" value="1"/>
</dbReference>
<dbReference type="Gene3D" id="3.40.980.10">
    <property type="entry name" value="MoaB/Mog-like domain"/>
    <property type="match status" value="1"/>
</dbReference>
<keyword evidence="6" id="KW-0460">Magnesium</keyword>
<dbReference type="PANTHER" id="PTHR10192">
    <property type="entry name" value="MOLYBDOPTERIN BIOSYNTHESIS PROTEIN"/>
    <property type="match status" value="1"/>
</dbReference>
<dbReference type="InterPro" id="IPR008284">
    <property type="entry name" value="MoCF_biosynth_CS"/>
</dbReference>
<protein>
    <recommendedName>
        <fullName evidence="6">Molybdopterin molybdenumtransferase</fullName>
        <ecNumber evidence="6">2.10.1.1</ecNumber>
    </recommendedName>
</protein>
<dbReference type="Gene3D" id="3.90.105.10">
    <property type="entry name" value="Molybdopterin biosynthesis moea protein, domain 2"/>
    <property type="match status" value="1"/>
</dbReference>
<dbReference type="CDD" id="cd00887">
    <property type="entry name" value="MoeA"/>
    <property type="match status" value="1"/>
</dbReference>
<comment type="cofactor">
    <cofactor evidence="6">
        <name>Mg(2+)</name>
        <dbReference type="ChEBI" id="CHEBI:18420"/>
    </cofactor>
</comment>
<evidence type="ECO:0000256" key="2">
    <source>
        <dbReference type="ARBA" id="ARBA00005046"/>
    </source>
</evidence>
<comment type="function">
    <text evidence="1 6">Catalyzes the insertion of molybdate into adenylated molybdopterin with the concomitant release of AMP.</text>
</comment>
<evidence type="ECO:0000313" key="9">
    <source>
        <dbReference type="Proteomes" id="UP000304840"/>
    </source>
</evidence>
<keyword evidence="6" id="KW-0500">Molybdenum</keyword>
<dbReference type="InterPro" id="IPR001453">
    <property type="entry name" value="MoaB/Mog_dom"/>
</dbReference>
<keyword evidence="4 6" id="KW-0501">Molybdenum cofactor biosynthesis</keyword>
<proteinExistence type="inferred from homology"/>
<dbReference type="SUPFAM" id="SSF63867">
    <property type="entry name" value="MoeA C-terminal domain-like"/>
    <property type="match status" value="1"/>
</dbReference>
<dbReference type="NCBIfam" id="TIGR00177">
    <property type="entry name" value="molyb_syn"/>
    <property type="match status" value="1"/>
</dbReference>
<dbReference type="Proteomes" id="UP000304840">
    <property type="component" value="Chromosome"/>
</dbReference>
<evidence type="ECO:0000256" key="4">
    <source>
        <dbReference type="ARBA" id="ARBA00023150"/>
    </source>
</evidence>
<dbReference type="PANTHER" id="PTHR10192:SF5">
    <property type="entry name" value="GEPHYRIN"/>
    <property type="match status" value="1"/>
</dbReference>
<organism evidence="8 9">
    <name type="scientific">Flavobacterium columnare</name>
    <dbReference type="NCBI Taxonomy" id="996"/>
    <lineage>
        <taxon>Bacteria</taxon>
        <taxon>Pseudomonadati</taxon>
        <taxon>Bacteroidota</taxon>
        <taxon>Flavobacteriia</taxon>
        <taxon>Flavobacteriales</taxon>
        <taxon>Flavobacteriaceae</taxon>
        <taxon>Flavobacterium</taxon>
    </lineage>
</organism>
<dbReference type="Pfam" id="PF03454">
    <property type="entry name" value="MoeA_C"/>
    <property type="match status" value="1"/>
</dbReference>
<evidence type="ECO:0000256" key="5">
    <source>
        <dbReference type="ARBA" id="ARBA00047317"/>
    </source>
</evidence>
<dbReference type="EMBL" id="CP010992">
    <property type="protein sequence ID" value="AMO19615.1"/>
    <property type="molecule type" value="Genomic_DNA"/>
</dbReference>
<dbReference type="GO" id="GO:0061599">
    <property type="term" value="F:molybdopterin molybdotransferase activity"/>
    <property type="evidence" value="ECO:0007669"/>
    <property type="project" value="UniProtKB-UniRule"/>
</dbReference>
<evidence type="ECO:0000256" key="3">
    <source>
        <dbReference type="ARBA" id="ARBA00010763"/>
    </source>
</evidence>
<reference evidence="8 9" key="2">
    <citation type="submission" date="2019-05" db="EMBL/GenBank/DDBJ databases">
        <authorList>
            <person name="Ravantti J.J."/>
        </authorList>
    </citation>
    <scope>NUCLEOTIDE SEQUENCE [LARGE SCALE GENOMIC DNA]</scope>
    <source>
        <strain evidence="8 9">B185</strain>
    </source>
</reference>
<evidence type="ECO:0000256" key="6">
    <source>
        <dbReference type="RuleBase" id="RU365090"/>
    </source>
</evidence>
<dbReference type="InterPro" id="IPR005110">
    <property type="entry name" value="MoeA_linker/N"/>
</dbReference>
<dbReference type="Gene3D" id="2.170.190.11">
    <property type="entry name" value="Molybdopterin biosynthesis moea protein, domain 3"/>
    <property type="match status" value="1"/>
</dbReference>
<keyword evidence="6" id="KW-0479">Metal-binding</keyword>
<dbReference type="Gene3D" id="2.40.340.10">
    <property type="entry name" value="MoeA, C-terminal, domain IV"/>
    <property type="match status" value="1"/>
</dbReference>
<evidence type="ECO:0000313" key="8">
    <source>
        <dbReference type="EMBL" id="AMO19615.1"/>
    </source>
</evidence>
<dbReference type="InterPro" id="IPR036425">
    <property type="entry name" value="MoaB/Mog-like_dom_sf"/>
</dbReference>
<dbReference type="RefSeq" id="WP_138425030.1">
    <property type="nucleotide sequence ID" value="NZ_CP010992.1"/>
</dbReference>
<dbReference type="InterPro" id="IPR038987">
    <property type="entry name" value="MoeA-like"/>
</dbReference>
<dbReference type="PROSITE" id="PS01079">
    <property type="entry name" value="MOCF_BIOSYNTHESIS_2"/>
    <property type="match status" value="1"/>
</dbReference>
<comment type="similarity">
    <text evidence="3 6">Belongs to the MoeA family.</text>
</comment>
<sequence length="387" mass="42876">MVSVQEALKKIEEIEVELFTKEILLKDSNGYVLASDIISPIDMPPFKQSAMDGFAVNKLDCLDFNIIGEIKAGDAIQLLLKESQAIKIFTGAAVPNDAIAVIPIEKCKIEKNRLILSELPKYEENIRPIGEQIRLGDIALQKGIPLTPAAIGFLSCLGIIHVTVYEKPSVGIVVTGNELIAPGNELAFGQIYESNSIMLQSALNDYTEDVSIYKVKDNLELTTIAIQKALLEHDMILISGGISVGDYDFVYKALADLKIKTLFYKVSQKPGKPLYVGLKDSKIVYALPGNPAASLSCYYIYVLPIIKKRMGLIPDTFKKVPISHDYIIKNTRTQFLKAYYDGERVTILSHQNSNMLNTFALANVLVRLEAGEYIVKSNSIVDIYHIN</sequence>
<comment type="catalytic activity">
    <reaction evidence="5">
        <text>adenylyl-molybdopterin + molybdate = Mo-molybdopterin + AMP + H(+)</text>
        <dbReference type="Rhea" id="RHEA:35047"/>
        <dbReference type="ChEBI" id="CHEBI:15378"/>
        <dbReference type="ChEBI" id="CHEBI:36264"/>
        <dbReference type="ChEBI" id="CHEBI:62727"/>
        <dbReference type="ChEBI" id="CHEBI:71302"/>
        <dbReference type="ChEBI" id="CHEBI:456215"/>
        <dbReference type="EC" id="2.10.1.1"/>
    </reaction>
</comment>
<name>A0AAI8CGD4_9FLAO</name>
<dbReference type="Pfam" id="PF00994">
    <property type="entry name" value="MoCF_biosynth"/>
    <property type="match status" value="1"/>
</dbReference>
<dbReference type="GO" id="GO:0046872">
    <property type="term" value="F:metal ion binding"/>
    <property type="evidence" value="ECO:0007669"/>
    <property type="project" value="UniProtKB-UniRule"/>
</dbReference>
<evidence type="ECO:0000256" key="1">
    <source>
        <dbReference type="ARBA" id="ARBA00002901"/>
    </source>
</evidence>
<feature type="domain" description="MoaB/Mog" evidence="7">
    <location>
        <begin position="171"/>
        <end position="308"/>
    </location>
</feature>
<gene>
    <name evidence="8" type="ORF">UN65_03995</name>
</gene>
<dbReference type="GO" id="GO:0005829">
    <property type="term" value="C:cytosol"/>
    <property type="evidence" value="ECO:0007669"/>
    <property type="project" value="TreeGrafter"/>
</dbReference>
<dbReference type="SUPFAM" id="SSF53218">
    <property type="entry name" value="Molybdenum cofactor biosynthesis proteins"/>
    <property type="match status" value="1"/>
</dbReference>
<dbReference type="SUPFAM" id="SSF63882">
    <property type="entry name" value="MoeA N-terminal region -like"/>
    <property type="match status" value="1"/>
</dbReference>
<evidence type="ECO:0000259" key="7">
    <source>
        <dbReference type="SMART" id="SM00852"/>
    </source>
</evidence>
<dbReference type="GO" id="GO:0006777">
    <property type="term" value="P:Mo-molybdopterin cofactor biosynthetic process"/>
    <property type="evidence" value="ECO:0007669"/>
    <property type="project" value="UniProtKB-UniRule"/>
</dbReference>
<accession>A0AAI8CGD4</accession>
<dbReference type="EC" id="2.10.1.1" evidence="6"/>
<reference evidence="9" key="1">
    <citation type="submission" date="2016-03" db="EMBL/GenBank/DDBJ databases">
        <title>Flavobacterium columnare strain B185, complete genome.</title>
        <authorList>
            <person name="Sundberg L.-R."/>
            <person name="Papponen P."/>
            <person name="Laanto E."/>
        </authorList>
    </citation>
    <scope>NUCLEOTIDE SEQUENCE [LARGE SCALE GENOMIC DNA]</scope>
    <source>
        <strain evidence="9">B185</strain>
    </source>
</reference>
<comment type="pathway">
    <text evidence="2 6">Cofactor biosynthesis; molybdopterin biosynthesis.</text>
</comment>
<dbReference type="InterPro" id="IPR005111">
    <property type="entry name" value="MoeA_C_domain_IV"/>
</dbReference>
<dbReference type="AlphaFoldDB" id="A0AAI8CGD4"/>
<dbReference type="InterPro" id="IPR036688">
    <property type="entry name" value="MoeA_C_domain_IV_sf"/>
</dbReference>
<keyword evidence="6" id="KW-0808">Transferase</keyword>
<dbReference type="SMART" id="SM00852">
    <property type="entry name" value="MoCF_biosynth"/>
    <property type="match status" value="1"/>
</dbReference>